<dbReference type="Gene3D" id="2.30.30.40">
    <property type="entry name" value="SH3 Domains"/>
    <property type="match status" value="1"/>
</dbReference>
<dbReference type="RefSeq" id="WP_130411304.1">
    <property type="nucleotide sequence ID" value="NZ_SGWX01000001.1"/>
</dbReference>
<organism evidence="5 6">
    <name type="scientific">Xylanimonas ulmi</name>
    <dbReference type="NCBI Taxonomy" id="228973"/>
    <lineage>
        <taxon>Bacteria</taxon>
        <taxon>Bacillati</taxon>
        <taxon>Actinomycetota</taxon>
        <taxon>Actinomycetes</taxon>
        <taxon>Micrococcales</taxon>
        <taxon>Promicromonosporaceae</taxon>
        <taxon>Xylanimonas</taxon>
    </lineage>
</organism>
<dbReference type="InterPro" id="IPR003646">
    <property type="entry name" value="SH3-like_bac-type"/>
</dbReference>
<feature type="domain" description="SH3b" evidence="4">
    <location>
        <begin position="158"/>
        <end position="204"/>
    </location>
</feature>
<evidence type="ECO:0000313" key="5">
    <source>
        <dbReference type="EMBL" id="RZS59840.1"/>
    </source>
</evidence>
<dbReference type="AlphaFoldDB" id="A0A4V2EXK8"/>
<evidence type="ECO:0000256" key="2">
    <source>
        <dbReference type="SAM" id="MobiDB-lite"/>
    </source>
</evidence>
<protein>
    <submittedName>
        <fullName evidence="5">SH3 domain-containing protein</fullName>
    </submittedName>
</protein>
<dbReference type="Proteomes" id="UP000293852">
    <property type="component" value="Unassembled WGS sequence"/>
</dbReference>
<reference evidence="5 6" key="1">
    <citation type="submission" date="2019-02" db="EMBL/GenBank/DDBJ databases">
        <title>Sequencing the genomes of 1000 actinobacteria strains.</title>
        <authorList>
            <person name="Klenk H.-P."/>
        </authorList>
    </citation>
    <scope>NUCLEOTIDE SEQUENCE [LARGE SCALE GENOMIC DNA]</scope>
    <source>
        <strain evidence="5 6">DSM 16932</strain>
    </source>
</reference>
<dbReference type="EMBL" id="SGWX01000001">
    <property type="protein sequence ID" value="RZS59840.1"/>
    <property type="molecule type" value="Genomic_DNA"/>
</dbReference>
<name>A0A4V2EXK8_9MICO</name>
<feature type="region of interest" description="Disordered" evidence="2">
    <location>
        <begin position="209"/>
        <end position="230"/>
    </location>
</feature>
<feature type="chain" id="PRO_5039017249" evidence="3">
    <location>
        <begin position="24"/>
        <end position="347"/>
    </location>
</feature>
<gene>
    <name evidence="5" type="ORF">EV386_0076</name>
</gene>
<evidence type="ECO:0000313" key="6">
    <source>
        <dbReference type="Proteomes" id="UP000293852"/>
    </source>
</evidence>
<keyword evidence="3" id="KW-0732">Signal</keyword>
<dbReference type="OrthoDB" id="5064716at2"/>
<feature type="signal peptide" evidence="3">
    <location>
        <begin position="1"/>
        <end position="23"/>
    </location>
</feature>
<sequence length="347" mass="34670">MRSLAHSAATVLTAIGVSGALCAATAVSPPTPAAAPPSVTFSAADRARLERERAEAQCAAVAQAIAAQEAAAREAAREAAALAAAESAAAEEAAASQAAEQAAAEAAAAQQAAAAERAAAEAAQEQATPAQAVAAVDVAVEDIAVESIAARDLWTTTTLNVRAGPGTGHAKVGVLRAGARVTVNGRGGSFYRLLDGGFVSGAYLTSVEPATREAPEPPPATEQRPGHDAQPAPIAWRTWLANSADGVAQAAIDACTGGLTQVRGVGDYLGVTYLAIHRHCGGKPVLALRVGDLVEIQGLGVYRVVSSRDVAAGLENGADQVIGLSGSVMIQSCYANGSMRVVGLVAA</sequence>
<accession>A0A4V2EXK8</accession>
<keyword evidence="1" id="KW-0175">Coiled coil</keyword>
<feature type="coiled-coil region" evidence="1">
    <location>
        <begin position="44"/>
        <end position="126"/>
    </location>
</feature>
<comment type="caution">
    <text evidence="5">The sequence shown here is derived from an EMBL/GenBank/DDBJ whole genome shotgun (WGS) entry which is preliminary data.</text>
</comment>
<proteinExistence type="predicted"/>
<evidence type="ECO:0000259" key="4">
    <source>
        <dbReference type="Pfam" id="PF08239"/>
    </source>
</evidence>
<evidence type="ECO:0000256" key="1">
    <source>
        <dbReference type="SAM" id="Coils"/>
    </source>
</evidence>
<dbReference type="Pfam" id="PF08239">
    <property type="entry name" value="SH3_3"/>
    <property type="match status" value="1"/>
</dbReference>
<keyword evidence="6" id="KW-1185">Reference proteome</keyword>
<evidence type="ECO:0000256" key="3">
    <source>
        <dbReference type="SAM" id="SignalP"/>
    </source>
</evidence>